<protein>
    <submittedName>
        <fullName evidence="1">Uncharacterized protein</fullName>
    </submittedName>
</protein>
<keyword evidence="2" id="KW-1185">Reference proteome</keyword>
<name>A0AAV1RY46_9ROSI</name>
<dbReference type="EMBL" id="CAWUPB010001160">
    <property type="protein sequence ID" value="CAK7340442.1"/>
    <property type="molecule type" value="Genomic_DNA"/>
</dbReference>
<dbReference type="AlphaFoldDB" id="A0AAV1RY46"/>
<proteinExistence type="predicted"/>
<sequence length="65" mass="7092">MVGWMMSSGASWREGMREKGKGLEEECFVLLGDGWVMGPGLSGYRRGQEGQYSPYIEDVGDDVGG</sequence>
<accession>A0AAV1RY46</accession>
<reference evidence="1 2" key="1">
    <citation type="submission" date="2024-01" db="EMBL/GenBank/DDBJ databases">
        <authorList>
            <person name="Waweru B."/>
        </authorList>
    </citation>
    <scope>NUCLEOTIDE SEQUENCE [LARGE SCALE GENOMIC DNA]</scope>
</reference>
<comment type="caution">
    <text evidence="1">The sequence shown here is derived from an EMBL/GenBank/DDBJ whole genome shotgun (WGS) entry which is preliminary data.</text>
</comment>
<dbReference type="Proteomes" id="UP001314170">
    <property type="component" value="Unassembled WGS sequence"/>
</dbReference>
<evidence type="ECO:0000313" key="2">
    <source>
        <dbReference type="Proteomes" id="UP001314170"/>
    </source>
</evidence>
<organism evidence="1 2">
    <name type="scientific">Dovyalis caffra</name>
    <dbReference type="NCBI Taxonomy" id="77055"/>
    <lineage>
        <taxon>Eukaryota</taxon>
        <taxon>Viridiplantae</taxon>
        <taxon>Streptophyta</taxon>
        <taxon>Embryophyta</taxon>
        <taxon>Tracheophyta</taxon>
        <taxon>Spermatophyta</taxon>
        <taxon>Magnoliopsida</taxon>
        <taxon>eudicotyledons</taxon>
        <taxon>Gunneridae</taxon>
        <taxon>Pentapetalae</taxon>
        <taxon>rosids</taxon>
        <taxon>fabids</taxon>
        <taxon>Malpighiales</taxon>
        <taxon>Salicaceae</taxon>
        <taxon>Flacourtieae</taxon>
        <taxon>Dovyalis</taxon>
    </lineage>
</organism>
<gene>
    <name evidence="1" type="ORF">DCAF_LOCUS15524</name>
</gene>
<evidence type="ECO:0000313" key="1">
    <source>
        <dbReference type="EMBL" id="CAK7340442.1"/>
    </source>
</evidence>